<dbReference type="InterPro" id="IPR011053">
    <property type="entry name" value="Single_hybrid_motif"/>
</dbReference>
<evidence type="ECO:0000256" key="1">
    <source>
        <dbReference type="ARBA" id="ARBA00023267"/>
    </source>
</evidence>
<gene>
    <name evidence="3" type="ORF">B7P33_18565</name>
</gene>
<name>A0A2A4G1S4_9FLAO</name>
<proteinExistence type="predicted"/>
<keyword evidence="1" id="KW-0092">Biotin</keyword>
<feature type="domain" description="Lipoyl-binding" evidence="2">
    <location>
        <begin position="79"/>
        <end position="161"/>
    </location>
</feature>
<reference evidence="3 4" key="1">
    <citation type="submission" date="2017-04" db="EMBL/GenBank/DDBJ databases">
        <title>A new member of the family Flavobacteriaceae isolated from ascidians.</title>
        <authorList>
            <person name="Chen L."/>
        </authorList>
    </citation>
    <scope>NUCLEOTIDE SEQUENCE [LARGE SCALE GENOMIC DNA]</scope>
    <source>
        <strain evidence="3 4">HQA918</strain>
    </source>
</reference>
<dbReference type="Proteomes" id="UP000219559">
    <property type="component" value="Unassembled WGS sequence"/>
</dbReference>
<accession>A0A2A4G1S4</accession>
<dbReference type="PROSITE" id="PS50968">
    <property type="entry name" value="BIOTINYL_LIPOYL"/>
    <property type="match status" value="1"/>
</dbReference>
<sequence>MNTNFKAKVNGNRAYDISVDQLDDFDVIPTGAGTYHLIDQAKSYAIAVEKADFDNKTYTLVINNRKYEVSLKDDLDRLIKEMGFSLGAGKQVNSIKAPMPGLILDINVSVGQEVKTDDVLLVLEAMKMENMISSPRDGIIKSIEVAQGDAIEKGALLIEFE</sequence>
<dbReference type="RefSeq" id="WP_097443724.1">
    <property type="nucleotide sequence ID" value="NZ_NBWU01000008.1"/>
</dbReference>
<dbReference type="AlphaFoldDB" id="A0A2A4G1S4"/>
<evidence type="ECO:0000259" key="2">
    <source>
        <dbReference type="PROSITE" id="PS50968"/>
    </source>
</evidence>
<evidence type="ECO:0000313" key="4">
    <source>
        <dbReference type="Proteomes" id="UP000219559"/>
    </source>
</evidence>
<dbReference type="InterPro" id="IPR050709">
    <property type="entry name" value="Biotin_Carboxyl_Carrier/Decarb"/>
</dbReference>
<dbReference type="Pfam" id="PF00364">
    <property type="entry name" value="Biotin_lipoyl"/>
    <property type="match status" value="1"/>
</dbReference>
<dbReference type="FunFam" id="2.40.50.100:FF:000003">
    <property type="entry name" value="Acetyl-CoA carboxylase biotin carboxyl carrier protein"/>
    <property type="match status" value="1"/>
</dbReference>
<dbReference type="PROSITE" id="PS00188">
    <property type="entry name" value="BIOTIN"/>
    <property type="match status" value="1"/>
</dbReference>
<dbReference type="Gene3D" id="2.40.50.100">
    <property type="match status" value="1"/>
</dbReference>
<evidence type="ECO:0000313" key="3">
    <source>
        <dbReference type="EMBL" id="PCE62637.1"/>
    </source>
</evidence>
<dbReference type="CDD" id="cd06850">
    <property type="entry name" value="biotinyl_domain"/>
    <property type="match status" value="1"/>
</dbReference>
<dbReference type="EMBL" id="NBWU01000008">
    <property type="protein sequence ID" value="PCE62637.1"/>
    <property type="molecule type" value="Genomic_DNA"/>
</dbReference>
<dbReference type="InterPro" id="IPR001882">
    <property type="entry name" value="Biotin_BS"/>
</dbReference>
<protein>
    <submittedName>
        <fullName evidence="3">Acetyl-CoA carboxylase biotin carboxyl carrier protein subunit</fullName>
    </submittedName>
</protein>
<dbReference type="OrthoDB" id="9812676at2"/>
<dbReference type="PANTHER" id="PTHR45266:SF3">
    <property type="entry name" value="OXALOACETATE DECARBOXYLASE ALPHA CHAIN"/>
    <property type="match status" value="1"/>
</dbReference>
<organism evidence="3 4">
    <name type="scientific">Sediminicola luteus</name>
    <dbReference type="NCBI Taxonomy" id="319238"/>
    <lineage>
        <taxon>Bacteria</taxon>
        <taxon>Pseudomonadati</taxon>
        <taxon>Bacteroidota</taxon>
        <taxon>Flavobacteriia</taxon>
        <taxon>Flavobacteriales</taxon>
        <taxon>Flavobacteriaceae</taxon>
        <taxon>Sediminicola</taxon>
    </lineage>
</organism>
<dbReference type="PANTHER" id="PTHR45266">
    <property type="entry name" value="OXALOACETATE DECARBOXYLASE ALPHA CHAIN"/>
    <property type="match status" value="1"/>
</dbReference>
<comment type="caution">
    <text evidence="3">The sequence shown here is derived from an EMBL/GenBank/DDBJ whole genome shotgun (WGS) entry which is preliminary data.</text>
</comment>
<dbReference type="SUPFAM" id="SSF51230">
    <property type="entry name" value="Single hybrid motif"/>
    <property type="match status" value="1"/>
</dbReference>
<dbReference type="InterPro" id="IPR000089">
    <property type="entry name" value="Biotin_lipoyl"/>
</dbReference>
<keyword evidence="4" id="KW-1185">Reference proteome</keyword>